<dbReference type="RefSeq" id="WP_184174387.1">
    <property type="nucleotide sequence ID" value="NZ_JACHGF010000003.1"/>
</dbReference>
<name>A0A840TW94_9BACT</name>
<dbReference type="Proteomes" id="UP000557307">
    <property type="component" value="Unassembled WGS sequence"/>
</dbReference>
<sequence>MQDPFKTIVGAAKSRTREDSQKAIQEHLDSGGDYIMITLKPATYEGIHALELHVLSSLCREHTVLLLQEAAKCHKHARPGTDN</sequence>
<protein>
    <submittedName>
        <fullName evidence="2">Uncharacterized protein</fullName>
    </submittedName>
</protein>
<proteinExistence type="predicted"/>
<dbReference type="AlphaFoldDB" id="A0A840TW94"/>
<evidence type="ECO:0000313" key="2">
    <source>
        <dbReference type="EMBL" id="MBB5284448.1"/>
    </source>
</evidence>
<evidence type="ECO:0000256" key="1">
    <source>
        <dbReference type="SAM" id="MobiDB-lite"/>
    </source>
</evidence>
<reference evidence="2 3" key="1">
    <citation type="submission" date="2020-08" db="EMBL/GenBank/DDBJ databases">
        <title>Genomic Encyclopedia of Type Strains, Phase IV (KMG-IV): sequencing the most valuable type-strain genomes for metagenomic binning, comparative biology and taxonomic classification.</title>
        <authorList>
            <person name="Goeker M."/>
        </authorList>
    </citation>
    <scope>NUCLEOTIDE SEQUENCE [LARGE SCALE GENOMIC DNA]</scope>
    <source>
        <strain evidence="2 3">DSM 105074</strain>
    </source>
</reference>
<accession>A0A840TW94</accession>
<comment type="caution">
    <text evidence="2">The sequence shown here is derived from an EMBL/GenBank/DDBJ whole genome shotgun (WGS) entry which is preliminary data.</text>
</comment>
<gene>
    <name evidence="2" type="ORF">HNQ92_002591</name>
</gene>
<feature type="region of interest" description="Disordered" evidence="1">
    <location>
        <begin position="1"/>
        <end position="21"/>
    </location>
</feature>
<organism evidence="2 3">
    <name type="scientific">Rhabdobacter roseus</name>
    <dbReference type="NCBI Taxonomy" id="1655419"/>
    <lineage>
        <taxon>Bacteria</taxon>
        <taxon>Pseudomonadati</taxon>
        <taxon>Bacteroidota</taxon>
        <taxon>Cytophagia</taxon>
        <taxon>Cytophagales</taxon>
        <taxon>Cytophagaceae</taxon>
        <taxon>Rhabdobacter</taxon>
    </lineage>
</organism>
<keyword evidence="3" id="KW-1185">Reference proteome</keyword>
<dbReference type="EMBL" id="JACHGF010000003">
    <property type="protein sequence ID" value="MBB5284448.1"/>
    <property type="molecule type" value="Genomic_DNA"/>
</dbReference>
<evidence type="ECO:0000313" key="3">
    <source>
        <dbReference type="Proteomes" id="UP000557307"/>
    </source>
</evidence>